<reference evidence="2 3" key="1">
    <citation type="submission" date="2024-01" db="EMBL/GenBank/DDBJ databases">
        <title>The genomes of 5 underutilized Papilionoideae crops provide insights into root nodulation and disease resistanc.</title>
        <authorList>
            <person name="Yuan L."/>
        </authorList>
    </citation>
    <scope>NUCLEOTIDE SEQUENCE [LARGE SCALE GENOMIC DNA]</scope>
    <source>
        <strain evidence="2">ZHUSHIDOU_FW_LH</strain>
        <tissue evidence="2">Leaf</tissue>
    </source>
</reference>
<keyword evidence="3" id="KW-1185">Reference proteome</keyword>
<dbReference type="AlphaFoldDB" id="A0AAN9F474"/>
<name>A0AAN9F474_CROPI</name>
<sequence>MGGRKMLFKEDIGESNSNPMQIPKPNEVAVHATSADSVTGGGKDKGAQDNMGKGVLLSDIVASLDKCNLAHKDDAIDINDPTLTSGNQEVTSKIDEGAGKEKGLPKGTVGVDLVSENVETQPDEKVINDTVENTPLISHASTPSYTGVKGVAKDDTQNSNRRDGHRTRKRQARKQKDTNDSGVATETKRKMGDFMEMEVEGSEVKVMAKKQNIDLSAEVAGQLRREP</sequence>
<feature type="region of interest" description="Disordered" evidence="1">
    <location>
        <begin position="1"/>
        <end position="51"/>
    </location>
</feature>
<proteinExistence type="predicted"/>
<feature type="compositionally biased region" description="Basic and acidic residues" evidence="1">
    <location>
        <begin position="151"/>
        <end position="162"/>
    </location>
</feature>
<comment type="caution">
    <text evidence="2">The sequence shown here is derived from an EMBL/GenBank/DDBJ whole genome shotgun (WGS) entry which is preliminary data.</text>
</comment>
<evidence type="ECO:0000313" key="3">
    <source>
        <dbReference type="Proteomes" id="UP001372338"/>
    </source>
</evidence>
<evidence type="ECO:0000313" key="2">
    <source>
        <dbReference type="EMBL" id="KAK7269472.1"/>
    </source>
</evidence>
<feature type="region of interest" description="Disordered" evidence="1">
    <location>
        <begin position="76"/>
        <end position="192"/>
    </location>
</feature>
<feature type="compositionally biased region" description="Polar residues" evidence="1">
    <location>
        <begin position="130"/>
        <end position="145"/>
    </location>
</feature>
<feature type="compositionally biased region" description="Basic residues" evidence="1">
    <location>
        <begin position="163"/>
        <end position="173"/>
    </location>
</feature>
<feature type="compositionally biased region" description="Basic and acidic residues" evidence="1">
    <location>
        <begin position="92"/>
        <end position="104"/>
    </location>
</feature>
<feature type="compositionally biased region" description="Polar residues" evidence="1">
    <location>
        <begin position="81"/>
        <end position="91"/>
    </location>
</feature>
<accession>A0AAN9F474</accession>
<evidence type="ECO:0000256" key="1">
    <source>
        <dbReference type="SAM" id="MobiDB-lite"/>
    </source>
</evidence>
<gene>
    <name evidence="2" type="ORF">RIF29_22199</name>
</gene>
<organism evidence="2 3">
    <name type="scientific">Crotalaria pallida</name>
    <name type="common">Smooth rattlebox</name>
    <name type="synonym">Crotalaria striata</name>
    <dbReference type="NCBI Taxonomy" id="3830"/>
    <lineage>
        <taxon>Eukaryota</taxon>
        <taxon>Viridiplantae</taxon>
        <taxon>Streptophyta</taxon>
        <taxon>Embryophyta</taxon>
        <taxon>Tracheophyta</taxon>
        <taxon>Spermatophyta</taxon>
        <taxon>Magnoliopsida</taxon>
        <taxon>eudicotyledons</taxon>
        <taxon>Gunneridae</taxon>
        <taxon>Pentapetalae</taxon>
        <taxon>rosids</taxon>
        <taxon>fabids</taxon>
        <taxon>Fabales</taxon>
        <taxon>Fabaceae</taxon>
        <taxon>Papilionoideae</taxon>
        <taxon>50 kb inversion clade</taxon>
        <taxon>genistoids sensu lato</taxon>
        <taxon>core genistoids</taxon>
        <taxon>Crotalarieae</taxon>
        <taxon>Crotalaria</taxon>
    </lineage>
</organism>
<dbReference type="Proteomes" id="UP001372338">
    <property type="component" value="Unassembled WGS sequence"/>
</dbReference>
<protein>
    <submittedName>
        <fullName evidence="2">Uncharacterized protein</fullName>
    </submittedName>
</protein>
<dbReference type="EMBL" id="JAYWIO010000004">
    <property type="protein sequence ID" value="KAK7269472.1"/>
    <property type="molecule type" value="Genomic_DNA"/>
</dbReference>